<dbReference type="EMBL" id="CABVGP010000002">
    <property type="protein sequence ID" value="VVJ21100.1"/>
    <property type="molecule type" value="Genomic_DNA"/>
</dbReference>
<keyword evidence="1" id="KW-0812">Transmembrane</keyword>
<feature type="transmembrane region" description="Helical" evidence="1">
    <location>
        <begin position="113"/>
        <end position="133"/>
    </location>
</feature>
<gene>
    <name evidence="2" type="ORF">AA23TX_06121</name>
</gene>
<dbReference type="Pfam" id="PF10027">
    <property type="entry name" value="DUF2269"/>
    <property type="match status" value="1"/>
</dbReference>
<proteinExistence type="predicted"/>
<dbReference type="AlphaFoldDB" id="A0A6I8LVD8"/>
<accession>A0A6I8LVD8</accession>
<keyword evidence="3" id="KW-1185">Reference proteome</keyword>
<evidence type="ECO:0000313" key="2">
    <source>
        <dbReference type="EMBL" id="VVJ21100.1"/>
    </source>
</evidence>
<feature type="transmembrane region" description="Helical" evidence="1">
    <location>
        <begin position="74"/>
        <end position="93"/>
    </location>
</feature>
<dbReference type="RefSeq" id="WP_155546099.1">
    <property type="nucleotide sequence ID" value="NZ_CABVGP010000002.1"/>
</dbReference>
<organism evidence="2 3">
    <name type="scientific">Amycolatopsis camponoti</name>
    <dbReference type="NCBI Taxonomy" id="2606593"/>
    <lineage>
        <taxon>Bacteria</taxon>
        <taxon>Bacillati</taxon>
        <taxon>Actinomycetota</taxon>
        <taxon>Actinomycetes</taxon>
        <taxon>Pseudonocardiales</taxon>
        <taxon>Pseudonocardiaceae</taxon>
        <taxon>Amycolatopsis</taxon>
    </lineage>
</organism>
<keyword evidence="1" id="KW-0472">Membrane</keyword>
<evidence type="ECO:0000256" key="1">
    <source>
        <dbReference type="SAM" id="Phobius"/>
    </source>
</evidence>
<dbReference type="Proteomes" id="UP000399805">
    <property type="component" value="Unassembled WGS sequence"/>
</dbReference>
<keyword evidence="1" id="KW-1133">Transmembrane helix</keyword>
<sequence>MSKILLSVHVLAAILAVGPVAVAASMFPAAVRKGDLKIAKVLHRICRVYAYAAIAVPVFGFGVAGTMHVMGDPWLLTSIGLTAVAAAVLALLVLPRQRRLLAEESTSGKLSRLAMVTGVFNLLWAAVTVLMIVRPGSSTGA</sequence>
<reference evidence="2 3" key="1">
    <citation type="submission" date="2019-09" db="EMBL/GenBank/DDBJ databases">
        <authorList>
            <person name="Leyn A S."/>
        </authorList>
    </citation>
    <scope>NUCLEOTIDE SEQUENCE [LARGE SCALE GENOMIC DNA]</scope>
    <source>
        <strain evidence="2">AA231_1</strain>
    </source>
</reference>
<feature type="transmembrane region" description="Helical" evidence="1">
    <location>
        <begin position="48"/>
        <end position="68"/>
    </location>
</feature>
<dbReference type="InterPro" id="IPR018729">
    <property type="entry name" value="DUF2269_transmembrane"/>
</dbReference>
<evidence type="ECO:0000313" key="3">
    <source>
        <dbReference type="Proteomes" id="UP000399805"/>
    </source>
</evidence>
<protein>
    <submittedName>
        <fullName evidence="2">Integral membrane protein</fullName>
    </submittedName>
</protein>
<feature type="transmembrane region" description="Helical" evidence="1">
    <location>
        <begin position="6"/>
        <end position="27"/>
    </location>
</feature>
<name>A0A6I8LVD8_9PSEU</name>